<name>A0ABR9ZZ81_9FIRM</name>
<dbReference type="EMBL" id="JADKNH010000020">
    <property type="protein sequence ID" value="MBF4695768.1"/>
    <property type="molecule type" value="Genomic_DNA"/>
</dbReference>
<sequence>MNRTFKRFKTRQYITKKWGILLLSFIITIGATSMPVSADSLAVTNPVDKPFDINDINDIEHPIIILPVSYPVIRLGQDYPISITIKDNKGIQDVTVICYTRTHGGTSHQEHKMTLNTLTGKYEYTLPADQISKNTVSMMFFFTATDLVGLKTTGYTPDIDMSSDPNAKPITTTIESSYAPHTMDHIFGRKPNNCFTCFNDANLEDFRGEDIHIINPTDYPVVALSTYASPARSNYIADYPLSVIAEDNKGIQEVTIDYRIDDKNFHNLKMSNTWSADGSYEFNIPKEQIPDTNSTIYYTITATNLDGLKTATDELTIPIIPGERLVKVDEAGIPINFGKPLATVNDFKMSLFGHSDKDTSQNYNALLHLPSDVSTIKKVLSLDEDTQNVTVAGQIDYFATDSEHPIIQAIIDGSLHSLYINGSLGDNIKLGHQVILTGDYHIENGLPMLKNIASNEIIGYATPKKPELVNIEYLKTHSSNRLGRFVKIKNVKLGTNHPNGLTEITDETGSISLYKSTYPEQIKAGDTVDLYAIVTCTDSTVQLRTGTIKANGYNLYDKLDGKPTLSIVPSNPLSPQRNEDYHIQASAKDIDGIQKVTISYTIGNETISNQQMTQNNYNQNYDYTIPRNRFLGNIPNFTFTITATDTNGLTTSKTTTISIDDEIKILEALPIQNTISSGKSLDIIIQFTNGGATPKVTYIVEKDNKILLTEGENITGAGVSFYRLGTVSAGNYTVNATIVRTEDGKELHHEWHFTISE</sequence>
<dbReference type="RefSeq" id="WP_194704007.1">
    <property type="nucleotide sequence ID" value="NZ_JADKNH010000020.1"/>
</dbReference>
<keyword evidence="2" id="KW-1185">Reference proteome</keyword>
<accession>A0ABR9ZZ81</accession>
<proteinExistence type="predicted"/>
<evidence type="ECO:0000313" key="1">
    <source>
        <dbReference type="EMBL" id="MBF4695768.1"/>
    </source>
</evidence>
<organism evidence="1 2">
    <name type="scientific">Fusibacter ferrireducens</name>
    <dbReference type="NCBI Taxonomy" id="2785058"/>
    <lineage>
        <taxon>Bacteria</taxon>
        <taxon>Bacillati</taxon>
        <taxon>Bacillota</taxon>
        <taxon>Clostridia</taxon>
        <taxon>Eubacteriales</taxon>
        <taxon>Eubacteriales Family XII. Incertae Sedis</taxon>
        <taxon>Fusibacter</taxon>
    </lineage>
</organism>
<reference evidence="1 2" key="1">
    <citation type="submission" date="2020-11" db="EMBL/GenBank/DDBJ databases">
        <title>Fusibacter basophilias sp. nov.</title>
        <authorList>
            <person name="Qiu D."/>
        </authorList>
    </citation>
    <scope>NUCLEOTIDE SEQUENCE [LARGE SCALE GENOMIC DNA]</scope>
    <source>
        <strain evidence="1 2">Q10-2</strain>
    </source>
</reference>
<gene>
    <name evidence="1" type="ORF">ISU02_21945</name>
</gene>
<evidence type="ECO:0000313" key="2">
    <source>
        <dbReference type="Proteomes" id="UP000614200"/>
    </source>
</evidence>
<dbReference type="InterPro" id="IPR013783">
    <property type="entry name" value="Ig-like_fold"/>
</dbReference>
<dbReference type="Gene3D" id="2.60.40.10">
    <property type="entry name" value="Immunoglobulins"/>
    <property type="match status" value="1"/>
</dbReference>
<comment type="caution">
    <text evidence="1">The sequence shown here is derived from an EMBL/GenBank/DDBJ whole genome shotgun (WGS) entry which is preliminary data.</text>
</comment>
<protein>
    <submittedName>
        <fullName evidence="1">Uncharacterized protein</fullName>
    </submittedName>
</protein>
<dbReference type="Proteomes" id="UP000614200">
    <property type="component" value="Unassembled WGS sequence"/>
</dbReference>